<comment type="cofactor">
    <cofactor evidence="8">
        <name>Mg(2+)</name>
        <dbReference type="ChEBI" id="CHEBI:18420"/>
    </cofactor>
</comment>
<dbReference type="CDD" id="cd02503">
    <property type="entry name" value="MobA"/>
    <property type="match status" value="1"/>
</dbReference>
<comment type="domain">
    <text evidence="8">The N-terminal domain determines nucleotide recognition and specific binding, while the C-terminal domain determines the specific binding to the target protein.</text>
</comment>
<keyword evidence="6 8" id="KW-0342">GTP-binding</keyword>
<feature type="binding site" evidence="8">
    <location>
        <position position="102"/>
    </location>
    <ligand>
        <name>Mg(2+)</name>
        <dbReference type="ChEBI" id="CHEBI:18420"/>
    </ligand>
</feature>
<evidence type="ECO:0000256" key="8">
    <source>
        <dbReference type="HAMAP-Rule" id="MF_00316"/>
    </source>
</evidence>
<dbReference type="EC" id="2.7.7.77" evidence="8"/>
<feature type="binding site" evidence="8">
    <location>
        <position position="102"/>
    </location>
    <ligand>
        <name>GTP</name>
        <dbReference type="ChEBI" id="CHEBI:37565"/>
    </ligand>
</feature>
<proteinExistence type="inferred from homology"/>
<comment type="caution">
    <text evidence="10">The sequence shown here is derived from an EMBL/GenBank/DDBJ whole genome shotgun (WGS) entry which is preliminary data.</text>
</comment>
<gene>
    <name evidence="8 10" type="primary">mobA</name>
    <name evidence="10" type="ORF">DSM19430T_14220</name>
</gene>
<comment type="catalytic activity">
    <reaction evidence="8">
        <text>Mo-molybdopterin + GTP + H(+) = Mo-molybdopterin guanine dinucleotide + diphosphate</text>
        <dbReference type="Rhea" id="RHEA:34243"/>
        <dbReference type="ChEBI" id="CHEBI:15378"/>
        <dbReference type="ChEBI" id="CHEBI:33019"/>
        <dbReference type="ChEBI" id="CHEBI:37565"/>
        <dbReference type="ChEBI" id="CHEBI:71302"/>
        <dbReference type="ChEBI" id="CHEBI:71310"/>
        <dbReference type="EC" id="2.7.7.77"/>
    </reaction>
</comment>
<keyword evidence="11" id="KW-1185">Reference proteome</keyword>
<evidence type="ECO:0000256" key="3">
    <source>
        <dbReference type="ARBA" id="ARBA00022723"/>
    </source>
</evidence>
<name>A0A7J0BSU9_9BACT</name>
<keyword evidence="1 8" id="KW-0963">Cytoplasm</keyword>
<keyword evidence="3 8" id="KW-0479">Metal-binding</keyword>
<protein>
    <recommendedName>
        <fullName evidence="8">Probable molybdenum cofactor guanylyltransferase</fullName>
        <shortName evidence="8">MoCo guanylyltransferase</shortName>
        <ecNumber evidence="8">2.7.7.77</ecNumber>
    </recommendedName>
    <alternativeName>
        <fullName evidence="8">GTP:molybdopterin guanylyltransferase</fullName>
    </alternativeName>
    <alternativeName>
        <fullName evidence="8">Mo-MPT guanylyltransferase</fullName>
    </alternativeName>
    <alternativeName>
        <fullName evidence="8">Molybdopterin guanylyltransferase</fullName>
    </alternativeName>
    <alternativeName>
        <fullName evidence="8">Molybdopterin-guanine dinucleotide synthase</fullName>
        <shortName evidence="8">MGD synthase</shortName>
    </alternativeName>
</protein>
<dbReference type="RefSeq" id="WP_243451299.1">
    <property type="nucleotide sequence ID" value="NZ_BLVP01000007.1"/>
</dbReference>
<dbReference type="GO" id="GO:0046872">
    <property type="term" value="F:metal ion binding"/>
    <property type="evidence" value="ECO:0007669"/>
    <property type="project" value="UniProtKB-KW"/>
</dbReference>
<evidence type="ECO:0000313" key="11">
    <source>
        <dbReference type="Proteomes" id="UP000503820"/>
    </source>
</evidence>
<feature type="binding site" evidence="8">
    <location>
        <position position="27"/>
    </location>
    <ligand>
        <name>GTP</name>
        <dbReference type="ChEBI" id="CHEBI:37565"/>
    </ligand>
</feature>
<sequence length="205" mass="22668">MNASRPANGITGVVLAGGLSTRLGNDKTAIRLYGETEPDMLTRSCALLAEVADEVWISGRAHKPHAPGYLWLCDEQEGFGPIGGVMTALRAAQGPVMVLSCDLPFMDTETLRKLIARRNDRTETTLMTTFLQVETGFIESLVAIYEFAALPYFEQAVKNDVYKLSRVIDASARLYIPYTSRESLPFFNINYPADLEMARRIIAAL</sequence>
<evidence type="ECO:0000256" key="1">
    <source>
        <dbReference type="ARBA" id="ARBA00022490"/>
    </source>
</evidence>
<reference evidence="10 11" key="1">
    <citation type="submission" date="2020-05" db="EMBL/GenBank/DDBJ databases">
        <title>Draft genome sequence of Desulfovibrio psychrotolerans JS1T.</title>
        <authorList>
            <person name="Ueno A."/>
            <person name="Tamazawa S."/>
            <person name="Tamamura S."/>
            <person name="Murakami T."/>
            <person name="Kiyama T."/>
            <person name="Inomata H."/>
            <person name="Amano Y."/>
            <person name="Miyakawa K."/>
            <person name="Tamaki H."/>
            <person name="Naganuma T."/>
            <person name="Kaneko K."/>
        </authorList>
    </citation>
    <scope>NUCLEOTIDE SEQUENCE [LARGE SCALE GENOMIC DNA]</scope>
    <source>
        <strain evidence="10 11">JS1</strain>
    </source>
</reference>
<comment type="similarity">
    <text evidence="8">Belongs to the MobA family.</text>
</comment>
<dbReference type="GO" id="GO:0005737">
    <property type="term" value="C:cytoplasm"/>
    <property type="evidence" value="ECO:0007669"/>
    <property type="project" value="UniProtKB-SubCell"/>
</dbReference>
<feature type="domain" description="MobA-like NTP transferase" evidence="9">
    <location>
        <begin position="12"/>
        <end position="155"/>
    </location>
</feature>
<dbReference type="Gene3D" id="3.90.550.10">
    <property type="entry name" value="Spore Coat Polysaccharide Biosynthesis Protein SpsA, Chain A"/>
    <property type="match status" value="1"/>
</dbReference>
<organism evidence="10 11">
    <name type="scientific">Desulfovibrio psychrotolerans</name>
    <dbReference type="NCBI Taxonomy" id="415242"/>
    <lineage>
        <taxon>Bacteria</taxon>
        <taxon>Pseudomonadati</taxon>
        <taxon>Thermodesulfobacteriota</taxon>
        <taxon>Desulfovibrionia</taxon>
        <taxon>Desulfovibrionales</taxon>
        <taxon>Desulfovibrionaceae</taxon>
        <taxon>Desulfovibrio</taxon>
    </lineage>
</organism>
<keyword evidence="4 8" id="KW-0547">Nucleotide-binding</keyword>
<evidence type="ECO:0000256" key="6">
    <source>
        <dbReference type="ARBA" id="ARBA00023134"/>
    </source>
</evidence>
<evidence type="ECO:0000259" key="9">
    <source>
        <dbReference type="Pfam" id="PF12804"/>
    </source>
</evidence>
<evidence type="ECO:0000256" key="4">
    <source>
        <dbReference type="ARBA" id="ARBA00022741"/>
    </source>
</evidence>
<keyword evidence="10" id="KW-0548">Nucleotidyltransferase</keyword>
<evidence type="ECO:0000256" key="2">
    <source>
        <dbReference type="ARBA" id="ARBA00022679"/>
    </source>
</evidence>
<comment type="caution">
    <text evidence="8">Lacks conserved residue(s) required for the propagation of feature annotation.</text>
</comment>
<evidence type="ECO:0000256" key="5">
    <source>
        <dbReference type="ARBA" id="ARBA00022842"/>
    </source>
</evidence>
<dbReference type="HAMAP" id="MF_00316">
    <property type="entry name" value="MobA"/>
    <property type="match status" value="1"/>
</dbReference>
<feature type="binding site" evidence="8">
    <location>
        <begin position="15"/>
        <end position="17"/>
    </location>
    <ligand>
        <name>GTP</name>
        <dbReference type="ChEBI" id="CHEBI:37565"/>
    </ligand>
</feature>
<dbReference type="GO" id="GO:0061603">
    <property type="term" value="F:molybdenum cofactor guanylyltransferase activity"/>
    <property type="evidence" value="ECO:0007669"/>
    <property type="project" value="UniProtKB-EC"/>
</dbReference>
<dbReference type="PANTHER" id="PTHR19136:SF81">
    <property type="entry name" value="MOLYBDENUM COFACTOR GUANYLYLTRANSFERASE"/>
    <property type="match status" value="1"/>
</dbReference>
<keyword evidence="5 8" id="KW-0460">Magnesium</keyword>
<dbReference type="Proteomes" id="UP000503820">
    <property type="component" value="Unassembled WGS sequence"/>
</dbReference>
<dbReference type="GO" id="GO:0005525">
    <property type="term" value="F:GTP binding"/>
    <property type="evidence" value="ECO:0007669"/>
    <property type="project" value="UniProtKB-UniRule"/>
</dbReference>
<evidence type="ECO:0000256" key="7">
    <source>
        <dbReference type="ARBA" id="ARBA00023150"/>
    </source>
</evidence>
<comment type="subcellular location">
    <subcellularLocation>
        <location evidence="8">Cytoplasm</location>
    </subcellularLocation>
</comment>
<dbReference type="GO" id="GO:0006777">
    <property type="term" value="P:Mo-molybdopterin cofactor biosynthetic process"/>
    <property type="evidence" value="ECO:0007669"/>
    <property type="project" value="UniProtKB-KW"/>
</dbReference>
<dbReference type="Pfam" id="PF12804">
    <property type="entry name" value="NTP_transf_3"/>
    <property type="match status" value="1"/>
</dbReference>
<dbReference type="PANTHER" id="PTHR19136">
    <property type="entry name" value="MOLYBDENUM COFACTOR GUANYLYLTRANSFERASE"/>
    <property type="match status" value="1"/>
</dbReference>
<dbReference type="EMBL" id="BLVP01000007">
    <property type="protein sequence ID" value="GFM36738.1"/>
    <property type="molecule type" value="Genomic_DNA"/>
</dbReference>
<dbReference type="InterPro" id="IPR029044">
    <property type="entry name" value="Nucleotide-diphossugar_trans"/>
</dbReference>
<keyword evidence="7 8" id="KW-0501">Molybdenum cofactor biosynthesis</keyword>
<accession>A0A7J0BSU9</accession>
<dbReference type="AlphaFoldDB" id="A0A7J0BSU9"/>
<dbReference type="InterPro" id="IPR013482">
    <property type="entry name" value="Molybde_CF_guanTrfase"/>
</dbReference>
<keyword evidence="2 8" id="KW-0808">Transferase</keyword>
<feature type="binding site" evidence="8">
    <location>
        <position position="74"/>
    </location>
    <ligand>
        <name>GTP</name>
        <dbReference type="ChEBI" id="CHEBI:37565"/>
    </ligand>
</feature>
<evidence type="ECO:0000313" key="10">
    <source>
        <dbReference type="EMBL" id="GFM36738.1"/>
    </source>
</evidence>
<dbReference type="InterPro" id="IPR025877">
    <property type="entry name" value="MobA-like_NTP_Trfase"/>
</dbReference>
<comment type="function">
    <text evidence="8">Transfers a GMP moiety from GTP to Mo-molybdopterin (Mo-MPT) cofactor (Moco or molybdenum cofactor) to form Mo-molybdopterin guanine dinucleotide (Mo-MGD) cofactor.</text>
</comment>
<dbReference type="SUPFAM" id="SSF53448">
    <property type="entry name" value="Nucleotide-diphospho-sugar transferases"/>
    <property type="match status" value="1"/>
</dbReference>